<dbReference type="PROSITE" id="PS00039">
    <property type="entry name" value="DEAD_ATP_HELICASE"/>
    <property type="match status" value="1"/>
</dbReference>
<evidence type="ECO:0000256" key="8">
    <source>
        <dbReference type="RuleBase" id="RU000492"/>
    </source>
</evidence>
<dbReference type="GO" id="GO:0005524">
    <property type="term" value="F:ATP binding"/>
    <property type="evidence" value="ECO:0007669"/>
    <property type="project" value="UniProtKB-KW"/>
</dbReference>
<dbReference type="AlphaFoldDB" id="A0A811KJ39"/>
<feature type="compositionally biased region" description="Basic and acidic residues" evidence="9">
    <location>
        <begin position="27"/>
        <end position="50"/>
    </location>
</feature>
<keyword evidence="5 8" id="KW-0067">ATP-binding</keyword>
<dbReference type="GO" id="GO:0016787">
    <property type="term" value="F:hydrolase activity"/>
    <property type="evidence" value="ECO:0007669"/>
    <property type="project" value="UniProtKB-KW"/>
</dbReference>
<keyword evidence="2 8" id="KW-0547">Nucleotide-binding</keyword>
<dbReference type="GO" id="GO:0003676">
    <property type="term" value="F:nucleic acid binding"/>
    <property type="evidence" value="ECO:0007669"/>
    <property type="project" value="InterPro"/>
</dbReference>
<dbReference type="SMART" id="SM00487">
    <property type="entry name" value="DEXDc"/>
    <property type="match status" value="1"/>
</dbReference>
<dbReference type="PANTHER" id="PTHR47959">
    <property type="entry name" value="ATP-DEPENDENT RNA HELICASE RHLE-RELATED"/>
    <property type="match status" value="1"/>
</dbReference>
<dbReference type="GO" id="GO:0003724">
    <property type="term" value="F:RNA helicase activity"/>
    <property type="evidence" value="ECO:0007669"/>
    <property type="project" value="UniProtKB-EC"/>
</dbReference>
<protein>
    <recommendedName>
        <fullName evidence="1">RNA helicase</fullName>
        <ecNumber evidence="1">3.6.4.13</ecNumber>
    </recommendedName>
</protein>
<dbReference type="InterPro" id="IPR027417">
    <property type="entry name" value="P-loop_NTPase"/>
</dbReference>
<feature type="region of interest" description="Disordered" evidence="9">
    <location>
        <begin position="677"/>
        <end position="712"/>
    </location>
</feature>
<evidence type="ECO:0000259" key="12">
    <source>
        <dbReference type="PROSITE" id="PS51195"/>
    </source>
</evidence>
<comment type="catalytic activity">
    <reaction evidence="6">
        <text>ATP + H2O = ADP + phosphate + H(+)</text>
        <dbReference type="Rhea" id="RHEA:13065"/>
        <dbReference type="ChEBI" id="CHEBI:15377"/>
        <dbReference type="ChEBI" id="CHEBI:15378"/>
        <dbReference type="ChEBI" id="CHEBI:30616"/>
        <dbReference type="ChEBI" id="CHEBI:43474"/>
        <dbReference type="ChEBI" id="CHEBI:456216"/>
        <dbReference type="EC" id="3.6.4.13"/>
    </reaction>
</comment>
<feature type="region of interest" description="Disordered" evidence="9">
    <location>
        <begin position="90"/>
        <end position="116"/>
    </location>
</feature>
<dbReference type="SMART" id="SM00490">
    <property type="entry name" value="HELICc"/>
    <property type="match status" value="1"/>
</dbReference>
<dbReference type="Pfam" id="PF00271">
    <property type="entry name" value="Helicase_C"/>
    <property type="match status" value="1"/>
</dbReference>
<reference evidence="13" key="1">
    <citation type="submission" date="2020-09" db="EMBL/GenBank/DDBJ databases">
        <authorList>
            <person name="Kikuchi T."/>
        </authorList>
    </citation>
    <scope>NUCLEOTIDE SEQUENCE</scope>
    <source>
        <strain evidence="13">SH1</strain>
    </source>
</reference>
<dbReference type="FunFam" id="3.40.50.300:FF:000079">
    <property type="entry name" value="probable ATP-dependent RNA helicase DDX17"/>
    <property type="match status" value="1"/>
</dbReference>
<dbReference type="Proteomes" id="UP000783686">
    <property type="component" value="Unassembled WGS sequence"/>
</dbReference>
<dbReference type="PROSITE" id="PS51194">
    <property type="entry name" value="HELICASE_CTER"/>
    <property type="match status" value="1"/>
</dbReference>
<evidence type="ECO:0000256" key="4">
    <source>
        <dbReference type="ARBA" id="ARBA00022806"/>
    </source>
</evidence>
<feature type="compositionally biased region" description="Polar residues" evidence="9">
    <location>
        <begin position="692"/>
        <end position="702"/>
    </location>
</feature>
<sequence>MSYNNVPPPRSARSHSNNYNTYDEKDDQMNKYDDLCKKGRNTDSKHRPDENSDDEYFNDAEEDTNVSKKSNEEEEVDELDLFMAGIEQQAKKDVEVSKEKESSGAVTGGGTGRDDIDAEDMQESYFKFLEDYKERHPEEDEDNFEYDEDGNVVWTWKKAIDPLPSCDHSKIIYPEFRADLYNEHEEITALTSFQVFEIRNSLEIKVYGACPPKPCVSFAHFNLDEKLMSRLRKSEFSKPTSIQSQAIPAALSGRDVLGLAKTGSGKTLAYIIPSIVHVVSQTTSSESKGPRAVIILPTRELALQVNEETKFYAKPYNLKIICAHGGGNKYEQGKMLELGCDICIATPGRLIDFIKSEATDLVRTSFLVLDEADRMFDMGFEAQVKSIADHVRPDRQCLMFSATFPLKIEKLASYALNQPVKIVCGDVGEANSDVIQHVHIFSKHDLKWEWLMMNIVKFCTDGKVIIFVTRKLNAEVVAEKLKQQKIESVLLHGDMLQAERSERLKVFRSKVACMVATDVAARGLDIPEVKSVVNYDVARDINTHVHRIGRTGRAGNKGDAYTLLTPEDKEFAGPLIQNLENAAQVVPPELTELAKTSKWYQENGNMEQKKTRVRTGLGFTDGGIHKTIQTAVVHQKETVTHEINKAKSVASSSTGLGLSRLDTMRHFLNGSYKSSFTKASSDDNLSIAYTDPTPQSRQTTQEPTKKKSRWGR</sequence>
<evidence type="ECO:0000256" key="3">
    <source>
        <dbReference type="ARBA" id="ARBA00022801"/>
    </source>
</evidence>
<dbReference type="GO" id="GO:0005829">
    <property type="term" value="C:cytosol"/>
    <property type="evidence" value="ECO:0007669"/>
    <property type="project" value="TreeGrafter"/>
</dbReference>
<dbReference type="InterPro" id="IPR011545">
    <property type="entry name" value="DEAD/DEAH_box_helicase_dom"/>
</dbReference>
<feature type="short sequence motif" description="Q motif" evidence="7">
    <location>
        <begin position="216"/>
        <end position="244"/>
    </location>
</feature>
<feature type="domain" description="Helicase C-terminal" evidence="11">
    <location>
        <begin position="451"/>
        <end position="594"/>
    </location>
</feature>
<feature type="domain" description="Helicase ATP-binding" evidence="10">
    <location>
        <begin position="247"/>
        <end position="422"/>
    </location>
</feature>
<feature type="compositionally biased region" description="Acidic residues" evidence="9">
    <location>
        <begin position="51"/>
        <end position="64"/>
    </location>
</feature>
<dbReference type="PANTHER" id="PTHR47959:SF1">
    <property type="entry name" value="ATP-DEPENDENT RNA HELICASE DBPA"/>
    <property type="match status" value="1"/>
</dbReference>
<keyword evidence="14" id="KW-1185">Reference proteome</keyword>
<dbReference type="InterPro" id="IPR014014">
    <property type="entry name" value="RNA_helicase_DEAD_Q_motif"/>
</dbReference>
<evidence type="ECO:0000256" key="2">
    <source>
        <dbReference type="ARBA" id="ARBA00022741"/>
    </source>
</evidence>
<name>A0A811KJ39_9BILA</name>
<dbReference type="InterPro" id="IPR050079">
    <property type="entry name" value="DEAD_box_RNA_helicase"/>
</dbReference>
<comment type="caution">
    <text evidence="13">The sequence shown here is derived from an EMBL/GenBank/DDBJ whole genome shotgun (WGS) entry which is preliminary data.</text>
</comment>
<keyword evidence="3 8" id="KW-0378">Hydrolase</keyword>
<feature type="compositionally biased region" description="Basic and acidic residues" evidence="9">
    <location>
        <begin position="90"/>
        <end position="102"/>
    </location>
</feature>
<proteinExistence type="inferred from homology"/>
<dbReference type="OrthoDB" id="196131at2759"/>
<accession>A0A811KJ39</accession>
<dbReference type="Pfam" id="PF00270">
    <property type="entry name" value="DEAD"/>
    <property type="match status" value="1"/>
</dbReference>
<evidence type="ECO:0000259" key="11">
    <source>
        <dbReference type="PROSITE" id="PS51194"/>
    </source>
</evidence>
<dbReference type="InterPro" id="IPR000629">
    <property type="entry name" value="RNA-helicase_DEAD-box_CS"/>
</dbReference>
<dbReference type="GO" id="GO:0043186">
    <property type="term" value="C:P granule"/>
    <property type="evidence" value="ECO:0007669"/>
    <property type="project" value="UniProtKB-ARBA"/>
</dbReference>
<dbReference type="CDD" id="cd18787">
    <property type="entry name" value="SF2_C_DEAD"/>
    <property type="match status" value="1"/>
</dbReference>
<organism evidence="13 14">
    <name type="scientific">Bursaphelenchus okinawaensis</name>
    <dbReference type="NCBI Taxonomy" id="465554"/>
    <lineage>
        <taxon>Eukaryota</taxon>
        <taxon>Metazoa</taxon>
        <taxon>Ecdysozoa</taxon>
        <taxon>Nematoda</taxon>
        <taxon>Chromadorea</taxon>
        <taxon>Rhabditida</taxon>
        <taxon>Tylenchina</taxon>
        <taxon>Tylenchomorpha</taxon>
        <taxon>Aphelenchoidea</taxon>
        <taxon>Aphelenchoididae</taxon>
        <taxon>Bursaphelenchus</taxon>
    </lineage>
</organism>
<dbReference type="InterPro" id="IPR001650">
    <property type="entry name" value="Helicase_C-like"/>
</dbReference>
<evidence type="ECO:0000256" key="1">
    <source>
        <dbReference type="ARBA" id="ARBA00012552"/>
    </source>
</evidence>
<dbReference type="InterPro" id="IPR014001">
    <property type="entry name" value="Helicase_ATP-bd"/>
</dbReference>
<evidence type="ECO:0000313" key="14">
    <source>
        <dbReference type="Proteomes" id="UP000614601"/>
    </source>
</evidence>
<dbReference type="Gene3D" id="3.40.50.300">
    <property type="entry name" value="P-loop containing nucleotide triphosphate hydrolases"/>
    <property type="match status" value="2"/>
</dbReference>
<evidence type="ECO:0000256" key="5">
    <source>
        <dbReference type="ARBA" id="ARBA00022840"/>
    </source>
</evidence>
<feature type="domain" description="DEAD-box RNA helicase Q" evidence="12">
    <location>
        <begin position="216"/>
        <end position="244"/>
    </location>
</feature>
<evidence type="ECO:0000256" key="6">
    <source>
        <dbReference type="ARBA" id="ARBA00047984"/>
    </source>
</evidence>
<comment type="similarity">
    <text evidence="8">Belongs to the DEAD box helicase family.</text>
</comment>
<evidence type="ECO:0000313" key="13">
    <source>
        <dbReference type="EMBL" id="CAD5215326.1"/>
    </source>
</evidence>
<dbReference type="PROSITE" id="PS51192">
    <property type="entry name" value="HELICASE_ATP_BIND_1"/>
    <property type="match status" value="1"/>
</dbReference>
<gene>
    <name evidence="13" type="ORF">BOKJ2_LOCUS6037</name>
</gene>
<evidence type="ECO:0000259" key="10">
    <source>
        <dbReference type="PROSITE" id="PS51192"/>
    </source>
</evidence>
<dbReference type="PROSITE" id="PS51195">
    <property type="entry name" value="Q_MOTIF"/>
    <property type="match status" value="1"/>
</dbReference>
<dbReference type="EMBL" id="CAJFCW020000003">
    <property type="protein sequence ID" value="CAG9103869.1"/>
    <property type="molecule type" value="Genomic_DNA"/>
</dbReference>
<evidence type="ECO:0000256" key="9">
    <source>
        <dbReference type="SAM" id="MobiDB-lite"/>
    </source>
</evidence>
<keyword evidence="4 8" id="KW-0347">Helicase</keyword>
<dbReference type="EMBL" id="CAJFDH010000003">
    <property type="protein sequence ID" value="CAD5215326.1"/>
    <property type="molecule type" value="Genomic_DNA"/>
</dbReference>
<dbReference type="EC" id="3.6.4.13" evidence="1"/>
<evidence type="ECO:0000256" key="7">
    <source>
        <dbReference type="PROSITE-ProRule" id="PRU00552"/>
    </source>
</evidence>
<feature type="compositionally biased region" description="Pro residues" evidence="9">
    <location>
        <begin position="1"/>
        <end position="10"/>
    </location>
</feature>
<feature type="region of interest" description="Disordered" evidence="9">
    <location>
        <begin position="1"/>
        <end position="76"/>
    </location>
</feature>
<dbReference type="SUPFAM" id="SSF52540">
    <property type="entry name" value="P-loop containing nucleoside triphosphate hydrolases"/>
    <property type="match status" value="2"/>
</dbReference>
<dbReference type="Proteomes" id="UP000614601">
    <property type="component" value="Unassembled WGS sequence"/>
</dbReference>